<keyword evidence="3" id="KW-1185">Reference proteome</keyword>
<proteinExistence type="predicted"/>
<dbReference type="RefSeq" id="WP_089693406.1">
    <property type="nucleotide sequence ID" value="NZ_FNHL01000001.1"/>
</dbReference>
<organism evidence="2 3">
    <name type="scientific">Halogranum gelatinilyticum</name>
    <dbReference type="NCBI Taxonomy" id="660521"/>
    <lineage>
        <taxon>Archaea</taxon>
        <taxon>Methanobacteriati</taxon>
        <taxon>Methanobacteriota</taxon>
        <taxon>Stenosarchaea group</taxon>
        <taxon>Halobacteria</taxon>
        <taxon>Halobacteriales</taxon>
        <taxon>Haloferacaceae</taxon>
    </lineage>
</organism>
<feature type="domain" description="DUF8106" evidence="1">
    <location>
        <begin position="14"/>
        <end position="61"/>
    </location>
</feature>
<evidence type="ECO:0000259" key="1">
    <source>
        <dbReference type="Pfam" id="PF26408"/>
    </source>
</evidence>
<dbReference type="InterPro" id="IPR058419">
    <property type="entry name" value="DUF8106"/>
</dbReference>
<protein>
    <recommendedName>
        <fullName evidence="1">DUF8106 domain-containing protein</fullName>
    </recommendedName>
</protein>
<sequence>MSNEVRTGWDGRPPKTVLICPTCGHESPLSGDWRIEADAADTVGATQAYVCPACETTVTRRL</sequence>
<dbReference type="Pfam" id="PF26408">
    <property type="entry name" value="DUF8106"/>
    <property type="match status" value="1"/>
</dbReference>
<gene>
    <name evidence="2" type="ORF">SAMN04487949_0320</name>
</gene>
<dbReference type="OrthoDB" id="209680at2157"/>
<name>A0A1G9PDF7_9EURY</name>
<dbReference type="Proteomes" id="UP000199451">
    <property type="component" value="Unassembled WGS sequence"/>
</dbReference>
<accession>A0A1G9PDF7</accession>
<dbReference type="EMBL" id="FNHL01000001">
    <property type="protein sequence ID" value="SDL96195.1"/>
    <property type="molecule type" value="Genomic_DNA"/>
</dbReference>
<reference evidence="3" key="1">
    <citation type="submission" date="2016-10" db="EMBL/GenBank/DDBJ databases">
        <authorList>
            <person name="Varghese N."/>
            <person name="Submissions S."/>
        </authorList>
    </citation>
    <scope>NUCLEOTIDE SEQUENCE [LARGE SCALE GENOMIC DNA]</scope>
    <source>
        <strain evidence="3">CGMCC 1.10119</strain>
    </source>
</reference>
<dbReference type="AlphaFoldDB" id="A0A1G9PDF7"/>
<evidence type="ECO:0000313" key="2">
    <source>
        <dbReference type="EMBL" id="SDL96195.1"/>
    </source>
</evidence>
<evidence type="ECO:0000313" key="3">
    <source>
        <dbReference type="Proteomes" id="UP000199451"/>
    </source>
</evidence>